<name>A0A1R3HI48_9ROSI</name>
<dbReference type="EMBL" id="AWUE01020071">
    <property type="protein sequence ID" value="OMO70019.1"/>
    <property type="molecule type" value="Genomic_DNA"/>
</dbReference>
<evidence type="ECO:0000313" key="3">
    <source>
        <dbReference type="Proteomes" id="UP000187203"/>
    </source>
</evidence>
<reference evidence="3" key="1">
    <citation type="submission" date="2013-09" db="EMBL/GenBank/DDBJ databases">
        <title>Corchorus olitorius genome sequencing.</title>
        <authorList>
            <person name="Alam M."/>
            <person name="Haque M.S."/>
            <person name="Islam M.S."/>
            <person name="Emdad E.M."/>
            <person name="Islam M.M."/>
            <person name="Ahmed B."/>
            <person name="Halim A."/>
            <person name="Hossen Q.M.M."/>
            <person name="Hossain M.Z."/>
            <person name="Ahmed R."/>
            <person name="Khan M.M."/>
            <person name="Islam R."/>
            <person name="Rashid M.M."/>
            <person name="Khan S.A."/>
            <person name="Rahman M.S."/>
            <person name="Alam M."/>
            <person name="Yahiya A.S."/>
            <person name="Khan M.S."/>
            <person name="Azam M.S."/>
            <person name="Haque T."/>
            <person name="Lashkar M.Z.H."/>
            <person name="Akhand A.I."/>
            <person name="Morshed G."/>
            <person name="Roy S."/>
            <person name="Uddin K.S."/>
            <person name="Rabeya T."/>
            <person name="Hossain A.S."/>
            <person name="Chowdhury A."/>
            <person name="Snigdha A.R."/>
            <person name="Mortoza M.S."/>
            <person name="Matin S.A."/>
            <person name="Hoque S.M.E."/>
            <person name="Islam M.K."/>
            <person name="Roy D.K."/>
            <person name="Haider R."/>
            <person name="Moosa M.M."/>
            <person name="Elias S.M."/>
            <person name="Hasan A.M."/>
            <person name="Jahan S."/>
            <person name="Shafiuddin M."/>
            <person name="Mahmood N."/>
            <person name="Shommy N.S."/>
        </authorList>
    </citation>
    <scope>NUCLEOTIDE SEQUENCE [LARGE SCALE GENOMIC DNA]</scope>
    <source>
        <strain evidence="3">cv. O-4</strain>
    </source>
</reference>
<sequence length="294" mass="32950">MKSTCNDLELGAKFGSLEPVLVQFSEENSVGGFVTKGDSDTSNEAWTFVKQNNSRRRRHQPKISTGEGRYQDKALLSPTKKGYEENSLEVSNNENADRSFRRPILFEDFFPQEFFDEGQVTAGVHMVSFEELSEDEKPRLSVFDRLGRPQTCKSVFDSLSVQSSRQKGAIQAGGSVFDRLASSNVSIAKALLENEWRDDKETCSSIPSRMKRHLLLEIDTNGPLKVKRRVVVCTTSSVQGKLSEKLSEHVSQVEPSQVEAEKDLTASEDRGQASVVKIHHNLLLENNAHIELMK</sequence>
<keyword evidence="3" id="KW-1185">Reference proteome</keyword>
<gene>
    <name evidence="2" type="ORF">COLO4_28817</name>
</gene>
<dbReference type="Proteomes" id="UP000187203">
    <property type="component" value="Unassembled WGS sequence"/>
</dbReference>
<proteinExistence type="predicted"/>
<feature type="region of interest" description="Disordered" evidence="1">
    <location>
        <begin position="246"/>
        <end position="266"/>
    </location>
</feature>
<protein>
    <submittedName>
        <fullName evidence="2">Uncharacterized protein</fullName>
    </submittedName>
</protein>
<organism evidence="2 3">
    <name type="scientific">Corchorus olitorius</name>
    <dbReference type="NCBI Taxonomy" id="93759"/>
    <lineage>
        <taxon>Eukaryota</taxon>
        <taxon>Viridiplantae</taxon>
        <taxon>Streptophyta</taxon>
        <taxon>Embryophyta</taxon>
        <taxon>Tracheophyta</taxon>
        <taxon>Spermatophyta</taxon>
        <taxon>Magnoliopsida</taxon>
        <taxon>eudicotyledons</taxon>
        <taxon>Gunneridae</taxon>
        <taxon>Pentapetalae</taxon>
        <taxon>rosids</taxon>
        <taxon>malvids</taxon>
        <taxon>Malvales</taxon>
        <taxon>Malvaceae</taxon>
        <taxon>Grewioideae</taxon>
        <taxon>Apeibeae</taxon>
        <taxon>Corchorus</taxon>
    </lineage>
</organism>
<evidence type="ECO:0000256" key="1">
    <source>
        <dbReference type="SAM" id="MobiDB-lite"/>
    </source>
</evidence>
<dbReference type="AlphaFoldDB" id="A0A1R3HI48"/>
<accession>A0A1R3HI48</accession>
<evidence type="ECO:0000313" key="2">
    <source>
        <dbReference type="EMBL" id="OMO70019.1"/>
    </source>
</evidence>
<comment type="caution">
    <text evidence="2">The sequence shown here is derived from an EMBL/GenBank/DDBJ whole genome shotgun (WGS) entry which is preliminary data.</text>
</comment>